<evidence type="ECO:0000313" key="5">
    <source>
        <dbReference type="Proteomes" id="UP000294739"/>
    </source>
</evidence>
<keyword evidence="5" id="KW-1185">Reference proteome</keyword>
<comment type="similarity">
    <text evidence="1">Belongs to the UPF0312 family.</text>
</comment>
<name>A0A4R5D976_9ACTN</name>
<reference evidence="4 5" key="1">
    <citation type="submission" date="2019-03" db="EMBL/GenBank/DDBJ databases">
        <title>Draft genome sequences of novel Actinobacteria.</title>
        <authorList>
            <person name="Sahin N."/>
            <person name="Ay H."/>
            <person name="Saygin H."/>
        </authorList>
    </citation>
    <scope>NUCLEOTIDE SEQUENCE [LARGE SCALE GENOMIC DNA]</scope>
    <source>
        <strain evidence="4 5">5K138</strain>
    </source>
</reference>
<dbReference type="Gene3D" id="2.40.128.110">
    <property type="entry name" value="Lipid/polyisoprenoid-binding, YceI-like"/>
    <property type="match status" value="1"/>
</dbReference>
<evidence type="ECO:0000259" key="3">
    <source>
        <dbReference type="SMART" id="SM00867"/>
    </source>
</evidence>
<dbReference type="PANTHER" id="PTHR34406">
    <property type="entry name" value="PROTEIN YCEI"/>
    <property type="match status" value="1"/>
</dbReference>
<dbReference type="InParanoid" id="A0A4R5D976"/>
<proteinExistence type="inferred from homology"/>
<dbReference type="EMBL" id="SMKZ01000015">
    <property type="protein sequence ID" value="TDE10142.1"/>
    <property type="molecule type" value="Genomic_DNA"/>
</dbReference>
<feature type="domain" description="Lipid/polyisoprenoid-binding YceI-like" evidence="3">
    <location>
        <begin position="64"/>
        <end position="229"/>
    </location>
</feature>
<dbReference type="SUPFAM" id="SSF101874">
    <property type="entry name" value="YceI-like"/>
    <property type="match status" value="1"/>
</dbReference>
<evidence type="ECO:0000313" key="4">
    <source>
        <dbReference type="EMBL" id="TDE10142.1"/>
    </source>
</evidence>
<dbReference type="SMART" id="SM00867">
    <property type="entry name" value="YceI"/>
    <property type="match status" value="1"/>
</dbReference>
<sequence length="231" mass="24284">MSPKTRRRLLIAVGGLVALVVLVVGGTYLYINVINDDAPAPLALETTPPDSTSRPVETAELDGTWSIADGSEAGYRVDEVLNGQDNTVVGRTSEVTGEVTVAGGDATAAEVTVDMASITTDSGSRDGQFRGPIMQTDDFPTSTFTLTEPVPLDELDGSGPVSITATGDLTVRDVTQPIEIQLDLQLVGEEVQVAGSAQITFADFEVDPPNLGFVRVEDEGTVEFLLTLSRG</sequence>
<comment type="caution">
    <text evidence="4">The sequence shown here is derived from an EMBL/GenBank/DDBJ whole genome shotgun (WGS) entry which is preliminary data.</text>
</comment>
<dbReference type="OrthoDB" id="117810at2"/>
<keyword evidence="2" id="KW-1133">Transmembrane helix</keyword>
<dbReference type="Proteomes" id="UP000294739">
    <property type="component" value="Unassembled WGS sequence"/>
</dbReference>
<gene>
    <name evidence="4" type="ORF">E1269_12565</name>
</gene>
<keyword evidence="2" id="KW-0472">Membrane</keyword>
<dbReference type="InterPro" id="IPR036761">
    <property type="entry name" value="TTHA0802/YceI-like_sf"/>
</dbReference>
<accession>A0A4R5D976</accession>
<evidence type="ECO:0000256" key="2">
    <source>
        <dbReference type="SAM" id="Phobius"/>
    </source>
</evidence>
<feature type="transmembrane region" description="Helical" evidence="2">
    <location>
        <begin position="9"/>
        <end position="31"/>
    </location>
</feature>
<dbReference type="Pfam" id="PF04264">
    <property type="entry name" value="YceI"/>
    <property type="match status" value="1"/>
</dbReference>
<dbReference type="RefSeq" id="WP_131894925.1">
    <property type="nucleotide sequence ID" value="NZ_SMKZ01000015.1"/>
</dbReference>
<protein>
    <submittedName>
        <fullName evidence="4">YceI family protein</fullName>
    </submittedName>
</protein>
<keyword evidence="2" id="KW-0812">Transmembrane</keyword>
<dbReference type="AlphaFoldDB" id="A0A4R5D976"/>
<dbReference type="PANTHER" id="PTHR34406:SF1">
    <property type="entry name" value="PROTEIN YCEI"/>
    <property type="match status" value="1"/>
</dbReference>
<organism evidence="4 5">
    <name type="scientific">Jiangella asiatica</name>
    <dbReference type="NCBI Taxonomy" id="2530372"/>
    <lineage>
        <taxon>Bacteria</taxon>
        <taxon>Bacillati</taxon>
        <taxon>Actinomycetota</taxon>
        <taxon>Actinomycetes</taxon>
        <taxon>Jiangellales</taxon>
        <taxon>Jiangellaceae</taxon>
        <taxon>Jiangella</taxon>
    </lineage>
</organism>
<evidence type="ECO:0000256" key="1">
    <source>
        <dbReference type="ARBA" id="ARBA00008812"/>
    </source>
</evidence>
<dbReference type="InterPro" id="IPR007372">
    <property type="entry name" value="Lipid/polyisoprenoid-bd_YceI"/>
</dbReference>